<dbReference type="Proteomes" id="UP000054621">
    <property type="component" value="Unassembled WGS sequence"/>
</dbReference>
<evidence type="ECO:0000313" key="2">
    <source>
        <dbReference type="Proteomes" id="UP000054621"/>
    </source>
</evidence>
<proteinExistence type="predicted"/>
<gene>
    <name evidence="1" type="ORF">Lsai_1188</name>
</gene>
<dbReference type="OrthoDB" id="9927027at2"/>
<dbReference type="AlphaFoldDB" id="A0A0W0YNZ9"/>
<evidence type="ECO:0000313" key="1">
    <source>
        <dbReference type="EMBL" id="KTD58581.1"/>
    </source>
</evidence>
<comment type="caution">
    <text evidence="1">The sequence shown here is derived from an EMBL/GenBank/DDBJ whole genome shotgun (WGS) entry which is preliminary data.</text>
</comment>
<organism evidence="1 2">
    <name type="scientific">Legionella sainthelensi</name>
    <dbReference type="NCBI Taxonomy" id="28087"/>
    <lineage>
        <taxon>Bacteria</taxon>
        <taxon>Pseudomonadati</taxon>
        <taxon>Pseudomonadota</taxon>
        <taxon>Gammaproteobacteria</taxon>
        <taxon>Legionellales</taxon>
        <taxon>Legionellaceae</taxon>
        <taxon>Legionella</taxon>
    </lineage>
</organism>
<accession>A0A0W0YNZ9</accession>
<sequence>MSKEKVNDSKNKGKWTQWSFIETSQKILKSDEGKKITSEKKKIDSYDNMIEAEESVNVNAAQQPLPKP</sequence>
<dbReference type="EMBL" id="LNYV01000013">
    <property type="protein sequence ID" value="KTD58581.1"/>
    <property type="molecule type" value="Genomic_DNA"/>
</dbReference>
<reference evidence="1 2" key="1">
    <citation type="submission" date="2015-11" db="EMBL/GenBank/DDBJ databases">
        <title>Genomic analysis of 38 Legionella species identifies large and diverse effector repertoires.</title>
        <authorList>
            <person name="Burstein D."/>
            <person name="Amaro F."/>
            <person name="Zusman T."/>
            <person name="Lifshitz Z."/>
            <person name="Cohen O."/>
            <person name="Gilbert J.A."/>
            <person name="Pupko T."/>
            <person name="Shuman H.A."/>
            <person name="Segal G."/>
        </authorList>
    </citation>
    <scope>NUCLEOTIDE SEQUENCE [LARGE SCALE GENOMIC DNA]</scope>
    <source>
        <strain evidence="1 2">Mt.St.Helens-4</strain>
    </source>
</reference>
<dbReference type="eggNOG" id="ENOG50300AJ">
    <property type="taxonomic scope" value="Bacteria"/>
</dbReference>
<dbReference type="PATRIC" id="fig|28087.4.peg.1262"/>
<protein>
    <submittedName>
        <fullName evidence="1">Uncharacterized protein</fullName>
    </submittedName>
</protein>
<name>A0A0W0YNZ9_9GAMM</name>